<comment type="caution">
    <text evidence="2">The sequence shown here is derived from an EMBL/GenBank/DDBJ whole genome shotgun (WGS) entry which is preliminary data.</text>
</comment>
<dbReference type="EMBL" id="CAJNOK010017786">
    <property type="protein sequence ID" value="CAF1270539.1"/>
    <property type="molecule type" value="Genomic_DNA"/>
</dbReference>
<evidence type="ECO:0000256" key="1">
    <source>
        <dbReference type="SAM" id="MobiDB-lite"/>
    </source>
</evidence>
<dbReference type="Proteomes" id="UP000663829">
    <property type="component" value="Unassembled WGS sequence"/>
</dbReference>
<dbReference type="EMBL" id="CAJNOQ010007331">
    <property type="protein sequence ID" value="CAF1165000.1"/>
    <property type="molecule type" value="Genomic_DNA"/>
</dbReference>
<accession>A0A814TRR0</accession>
<evidence type="ECO:0000313" key="5">
    <source>
        <dbReference type="EMBL" id="CAF4076135.1"/>
    </source>
</evidence>
<dbReference type="Proteomes" id="UP000681722">
    <property type="component" value="Unassembled WGS sequence"/>
</dbReference>
<evidence type="ECO:0000313" key="3">
    <source>
        <dbReference type="EMBL" id="CAF1270539.1"/>
    </source>
</evidence>
<evidence type="ECO:0000313" key="2">
    <source>
        <dbReference type="EMBL" id="CAF1165000.1"/>
    </source>
</evidence>
<gene>
    <name evidence="2" type="ORF">GPM918_LOCUS21879</name>
    <name evidence="3" type="ORF">OVA965_LOCUS27163</name>
    <name evidence="4" type="ORF">SRO942_LOCUS21877</name>
    <name evidence="5" type="ORF">TMI583_LOCUS27909</name>
</gene>
<name>A0A814TRR0_9BILA</name>
<feature type="compositionally biased region" description="Polar residues" evidence="1">
    <location>
        <begin position="32"/>
        <end position="52"/>
    </location>
</feature>
<reference evidence="2" key="1">
    <citation type="submission" date="2021-02" db="EMBL/GenBank/DDBJ databases">
        <authorList>
            <person name="Nowell W R."/>
        </authorList>
    </citation>
    <scope>NUCLEOTIDE SEQUENCE</scope>
</reference>
<dbReference type="AlphaFoldDB" id="A0A814TRR0"/>
<protein>
    <submittedName>
        <fullName evidence="2">Uncharacterized protein</fullName>
    </submittedName>
</protein>
<dbReference type="EMBL" id="CAJOBA010039349">
    <property type="protein sequence ID" value="CAF4076135.1"/>
    <property type="molecule type" value="Genomic_DNA"/>
</dbReference>
<dbReference type="EMBL" id="CAJOBC010007331">
    <property type="protein sequence ID" value="CAF3928614.1"/>
    <property type="molecule type" value="Genomic_DNA"/>
</dbReference>
<evidence type="ECO:0000313" key="6">
    <source>
        <dbReference type="Proteomes" id="UP000663829"/>
    </source>
</evidence>
<feature type="region of interest" description="Disordered" evidence="1">
    <location>
        <begin position="32"/>
        <end position="65"/>
    </location>
</feature>
<dbReference type="Proteomes" id="UP000682733">
    <property type="component" value="Unassembled WGS sequence"/>
</dbReference>
<organism evidence="2 6">
    <name type="scientific">Didymodactylos carnosus</name>
    <dbReference type="NCBI Taxonomy" id="1234261"/>
    <lineage>
        <taxon>Eukaryota</taxon>
        <taxon>Metazoa</taxon>
        <taxon>Spiralia</taxon>
        <taxon>Gnathifera</taxon>
        <taxon>Rotifera</taxon>
        <taxon>Eurotatoria</taxon>
        <taxon>Bdelloidea</taxon>
        <taxon>Philodinida</taxon>
        <taxon>Philodinidae</taxon>
        <taxon>Didymodactylos</taxon>
    </lineage>
</organism>
<keyword evidence="6" id="KW-1185">Reference proteome</keyword>
<dbReference type="Proteomes" id="UP000677228">
    <property type="component" value="Unassembled WGS sequence"/>
</dbReference>
<evidence type="ECO:0000313" key="4">
    <source>
        <dbReference type="EMBL" id="CAF3928614.1"/>
    </source>
</evidence>
<sequence length="92" mass="10275">MWRINLLYQNSVPAVNQRKKIVPEKLIEKSTVTQKKAKTLQSNKPSAATTSALLPGPEYQHNNDDRDVLMPIDLDNSALSATAKSSIKKKKE</sequence>
<proteinExistence type="predicted"/>